<keyword evidence="8" id="KW-1185">Reference proteome</keyword>
<evidence type="ECO:0000313" key="8">
    <source>
        <dbReference type="Proteomes" id="UP000008312"/>
    </source>
</evidence>
<dbReference type="FunFam" id="2.20.25.420:FF:000002">
    <property type="entry name" value="Zinc finger protein ZPR1"/>
    <property type="match status" value="1"/>
</dbReference>
<comment type="similarity">
    <text evidence="1">Belongs to the ZPR1 family.</text>
</comment>
<evidence type="ECO:0000256" key="1">
    <source>
        <dbReference type="ARBA" id="ARBA00008354"/>
    </source>
</evidence>
<evidence type="ECO:0000259" key="6">
    <source>
        <dbReference type="SMART" id="SM00709"/>
    </source>
</evidence>
<dbReference type="Gene3D" id="2.60.120.1040">
    <property type="entry name" value="ZPR1, A/B domain"/>
    <property type="match status" value="2"/>
</dbReference>
<organism evidence="7">
    <name type="scientific">Blastocystis hominis</name>
    <dbReference type="NCBI Taxonomy" id="12968"/>
    <lineage>
        <taxon>Eukaryota</taxon>
        <taxon>Sar</taxon>
        <taxon>Stramenopiles</taxon>
        <taxon>Bigyra</taxon>
        <taxon>Opalozoa</taxon>
        <taxon>Opalinata</taxon>
        <taxon>Blastocystidae</taxon>
        <taxon>Blastocystis</taxon>
    </lineage>
</organism>
<dbReference type="Pfam" id="PF22794">
    <property type="entry name" value="jr-ZPR1"/>
    <property type="match status" value="2"/>
</dbReference>
<dbReference type="EMBL" id="FN668689">
    <property type="protein sequence ID" value="CBK24796.2"/>
    <property type="molecule type" value="Genomic_DNA"/>
</dbReference>
<sequence length="490" mass="56101">MNCGQQGRNKLMMTRIPNFREIIIVAFECPHCGFKSNEVQSGAEIQEKGVRYQLTVSSKEDLNRQIIKGDNCTISIPELQLDIPPITQQGDLNTVEGILYRVSEQLRQEQPYRKETCPEVYEQVEAFCQRIDKLSTGEELPFTFIVDDPSGNSFVENPYLPKKDPNCRVFRYYRSREQHIALGMALPEDESTMKWGTEGEYEEELDEKKEGGNLHIESKYQHFDSSAVDTDKEMMVMQCPCHACGRMGESRMCITDIPYFKEVIIMSFLCDYCGFRTNEIKAGGSIPEQGQRLILRSDKEHAVEDLRRDVLKSDTAAVYIPELDLELEAGSLGGMYTTVEGLLTQIIDSMSENSPIFLGDSAIEEKKKQYAEFMEQLKAMRDGKREFTIDIVDPLANSWIYSDCAPNPDPRLEIVDYQRTFEENEKLGINDMVVDDDAIDRKIAEERKTKIELAAEKVIEEEKEAREKREEEQKELDAAVENAIEKETSA</sequence>
<name>D8M9Q7_BLAHO</name>
<reference evidence="7" key="1">
    <citation type="submission" date="2010-02" db="EMBL/GenBank/DDBJ databases">
        <title>Sequencing and annotation of the Blastocystis hominis genome.</title>
        <authorList>
            <person name="Wincker P."/>
        </authorList>
    </citation>
    <scope>NUCLEOTIDE SEQUENCE</scope>
    <source>
        <strain evidence="7">Singapore isolate B</strain>
    </source>
</reference>
<dbReference type="PANTHER" id="PTHR10876">
    <property type="entry name" value="ZINC FINGER PROTEIN ZPR1"/>
    <property type="match status" value="1"/>
</dbReference>
<evidence type="ECO:0000256" key="3">
    <source>
        <dbReference type="ARBA" id="ARBA00022771"/>
    </source>
</evidence>
<dbReference type="InParanoid" id="D8M9Q7"/>
<dbReference type="FunFam" id="2.60.120.1040:FF:000006">
    <property type="entry name" value="Zinc finger protein zpr1"/>
    <property type="match status" value="1"/>
</dbReference>
<dbReference type="RefSeq" id="XP_012898844.1">
    <property type="nucleotide sequence ID" value="XM_013043390.1"/>
</dbReference>
<feature type="domain" description="Zinc finger ZPR1-type" evidence="6">
    <location>
        <begin position="239"/>
        <end position="402"/>
    </location>
</feature>
<dbReference type="SMART" id="SM00709">
    <property type="entry name" value="Zpr1"/>
    <property type="match status" value="2"/>
</dbReference>
<dbReference type="InterPro" id="IPR042451">
    <property type="entry name" value="ZPR1_A/B_dom"/>
</dbReference>
<protein>
    <recommendedName>
        <fullName evidence="6">Zinc finger ZPR1-type domain-containing protein</fullName>
    </recommendedName>
</protein>
<dbReference type="FunFam" id="2.60.120.1040:FF:000003">
    <property type="entry name" value="Zinc finger protein zpr1"/>
    <property type="match status" value="1"/>
</dbReference>
<evidence type="ECO:0000256" key="2">
    <source>
        <dbReference type="ARBA" id="ARBA00022723"/>
    </source>
</evidence>
<dbReference type="FunCoup" id="D8M9Q7">
    <property type="interactions" value="396"/>
</dbReference>
<dbReference type="Proteomes" id="UP000008312">
    <property type="component" value="Unassembled WGS sequence"/>
</dbReference>
<dbReference type="InterPro" id="IPR040141">
    <property type="entry name" value="ZPR1"/>
</dbReference>
<dbReference type="PANTHER" id="PTHR10876:SF0">
    <property type="entry name" value="ZINC FINGER PROTEIN ZPR1"/>
    <property type="match status" value="1"/>
</dbReference>
<evidence type="ECO:0000256" key="4">
    <source>
        <dbReference type="ARBA" id="ARBA00022833"/>
    </source>
</evidence>
<dbReference type="AlphaFoldDB" id="D8M9Q7"/>
<keyword evidence="4" id="KW-0862">Zinc</keyword>
<dbReference type="OMA" id="FREVVIM"/>
<dbReference type="GO" id="GO:0008270">
    <property type="term" value="F:zinc ion binding"/>
    <property type="evidence" value="ECO:0007669"/>
    <property type="project" value="UniProtKB-KW"/>
</dbReference>
<accession>D8M9Q7</accession>
<evidence type="ECO:0000256" key="5">
    <source>
        <dbReference type="SAM" id="MobiDB-lite"/>
    </source>
</evidence>
<keyword evidence="3" id="KW-0863">Zinc-finger</keyword>
<dbReference type="GeneID" id="24921508"/>
<dbReference type="GO" id="GO:0005634">
    <property type="term" value="C:nucleus"/>
    <property type="evidence" value="ECO:0007669"/>
    <property type="project" value="TreeGrafter"/>
</dbReference>
<dbReference type="NCBIfam" id="TIGR00310">
    <property type="entry name" value="ZPR1_znf"/>
    <property type="match status" value="2"/>
</dbReference>
<dbReference type="OrthoDB" id="308464at2759"/>
<dbReference type="Pfam" id="PF03367">
    <property type="entry name" value="Zn_ribbon_ZPR1"/>
    <property type="match status" value="2"/>
</dbReference>
<feature type="domain" description="Zinc finger ZPR1-type" evidence="6">
    <location>
        <begin position="1"/>
        <end position="157"/>
    </location>
</feature>
<dbReference type="Gene3D" id="2.20.25.420">
    <property type="entry name" value="ZPR1, zinc finger domain"/>
    <property type="match status" value="2"/>
</dbReference>
<gene>
    <name evidence="7" type="ORF">GSBLH_T00004483001</name>
</gene>
<evidence type="ECO:0000313" key="7">
    <source>
        <dbReference type="EMBL" id="CBK24796.2"/>
    </source>
</evidence>
<dbReference type="InterPro" id="IPR004457">
    <property type="entry name" value="Znf_ZPR1"/>
</dbReference>
<feature type="region of interest" description="Disordered" evidence="5">
    <location>
        <begin position="460"/>
        <end position="490"/>
    </location>
</feature>
<dbReference type="InterPro" id="IPR042452">
    <property type="entry name" value="ZPR1_Znf1/2"/>
</dbReference>
<keyword evidence="2" id="KW-0479">Metal-binding</keyword>
<proteinExistence type="inferred from homology"/>
<dbReference type="InterPro" id="IPR056180">
    <property type="entry name" value="ZPR1_jr_dom"/>
</dbReference>